<accession>A0A1G6M231</accession>
<protein>
    <submittedName>
        <fullName evidence="5 6">Ferredoxin</fullName>
    </submittedName>
</protein>
<dbReference type="InterPro" id="IPR017900">
    <property type="entry name" value="4Fe4S_Fe_S_CS"/>
</dbReference>
<dbReference type="GO" id="GO:0046872">
    <property type="term" value="F:metal ion binding"/>
    <property type="evidence" value="ECO:0007669"/>
    <property type="project" value="UniProtKB-KW"/>
</dbReference>
<dbReference type="InterPro" id="IPR017896">
    <property type="entry name" value="4Fe4S_Fe-S-bd"/>
</dbReference>
<dbReference type="PROSITE" id="PS00198">
    <property type="entry name" value="4FE4S_FER_1"/>
    <property type="match status" value="1"/>
</dbReference>
<reference evidence="6 8" key="2">
    <citation type="submission" date="2019-04" db="EMBL/GenBank/DDBJ databases">
        <title>Draft genome sequence data and analysis of a Fermenting Bacterium, Geotoga petraea strain HO-Geo1, isolated from heavy-oil petroleum reservoir in Russia.</title>
        <authorList>
            <person name="Grouzdev D.S."/>
            <person name="Semenova E.M."/>
            <person name="Sokolova D.S."/>
            <person name="Tourova T.P."/>
            <person name="Poltaraus A.B."/>
            <person name="Nazina T.N."/>
        </authorList>
    </citation>
    <scope>NUCLEOTIDE SEQUENCE [LARGE SCALE GENOMIC DNA]</scope>
    <source>
        <strain evidence="6 8">HO-Geo1</strain>
    </source>
</reference>
<dbReference type="RefSeq" id="WP_091403633.1">
    <property type="nucleotide sequence ID" value="NZ_FMYV01000004.1"/>
</dbReference>
<dbReference type="Gene3D" id="3.30.70.20">
    <property type="match status" value="1"/>
</dbReference>
<dbReference type="PANTHER" id="PTHR43122:SF1">
    <property type="entry name" value="IRON-SULFUR-BINDING PROTEIN"/>
    <property type="match status" value="1"/>
</dbReference>
<keyword evidence="3" id="KW-0411">Iron-sulfur</keyword>
<proteinExistence type="predicted"/>
<keyword evidence="1" id="KW-0479">Metal-binding</keyword>
<evidence type="ECO:0000313" key="8">
    <source>
        <dbReference type="Proteomes" id="UP000297288"/>
    </source>
</evidence>
<reference evidence="5 7" key="1">
    <citation type="submission" date="2016-10" db="EMBL/GenBank/DDBJ databases">
        <authorList>
            <person name="de Groot N.N."/>
        </authorList>
    </citation>
    <scope>NUCLEOTIDE SEQUENCE [LARGE SCALE GENOMIC DNA]</scope>
    <source>
        <strain evidence="5 7">WG14</strain>
    </source>
</reference>
<dbReference type="GO" id="GO:0051536">
    <property type="term" value="F:iron-sulfur cluster binding"/>
    <property type="evidence" value="ECO:0007669"/>
    <property type="project" value="UniProtKB-KW"/>
</dbReference>
<evidence type="ECO:0000256" key="2">
    <source>
        <dbReference type="ARBA" id="ARBA00023004"/>
    </source>
</evidence>
<dbReference type="AlphaFoldDB" id="A0A1G6M231"/>
<evidence type="ECO:0000256" key="1">
    <source>
        <dbReference type="ARBA" id="ARBA00022723"/>
    </source>
</evidence>
<keyword evidence="2" id="KW-0408">Iron</keyword>
<name>A0A1G6M231_9BACT</name>
<evidence type="ECO:0000259" key="4">
    <source>
        <dbReference type="PROSITE" id="PS51379"/>
    </source>
</evidence>
<sequence length="74" mass="8451">MPTKKSYIVEINRGYCKKCGLCYWVCPAQTIIGGDYGRPEIPDQDKCIGCMQCERICPDFAINVVEKQEKDNNE</sequence>
<dbReference type="STRING" id="28234.SAMN04488588_1208"/>
<evidence type="ECO:0000313" key="6">
    <source>
        <dbReference type="EMBL" id="TGG87537.1"/>
    </source>
</evidence>
<feature type="domain" description="4Fe-4S ferredoxin-type" evidence="4">
    <location>
        <begin position="7"/>
        <end position="36"/>
    </location>
</feature>
<dbReference type="Proteomes" id="UP000199322">
    <property type="component" value="Unassembled WGS sequence"/>
</dbReference>
<feature type="domain" description="4Fe-4S ferredoxin-type" evidence="4">
    <location>
        <begin position="37"/>
        <end position="67"/>
    </location>
</feature>
<dbReference type="Pfam" id="PF13187">
    <property type="entry name" value="Fer4_9"/>
    <property type="match status" value="1"/>
</dbReference>
<dbReference type="EMBL" id="SRME01000004">
    <property type="protein sequence ID" value="TGG87537.1"/>
    <property type="molecule type" value="Genomic_DNA"/>
</dbReference>
<evidence type="ECO:0000313" key="7">
    <source>
        <dbReference type="Proteomes" id="UP000199322"/>
    </source>
</evidence>
<dbReference type="EMBL" id="FMYV01000004">
    <property type="protein sequence ID" value="SDC49354.1"/>
    <property type="molecule type" value="Genomic_DNA"/>
</dbReference>
<organism evidence="5 7">
    <name type="scientific">Geotoga petraea</name>
    <dbReference type="NCBI Taxonomy" id="28234"/>
    <lineage>
        <taxon>Bacteria</taxon>
        <taxon>Thermotogati</taxon>
        <taxon>Thermotogota</taxon>
        <taxon>Thermotogae</taxon>
        <taxon>Petrotogales</taxon>
        <taxon>Petrotogaceae</taxon>
        <taxon>Geotoga</taxon>
    </lineage>
</organism>
<evidence type="ECO:0000313" key="5">
    <source>
        <dbReference type="EMBL" id="SDC49354.1"/>
    </source>
</evidence>
<gene>
    <name evidence="6" type="ORF">E4650_07270</name>
    <name evidence="5" type="ORF">SAMN04488588_1208</name>
</gene>
<dbReference type="PANTHER" id="PTHR43122">
    <property type="entry name" value="FERREDOXIN SUBUNIT OF PYRUVATE:FLAVODOXIN OXIDOREDUCTASE-RELATED"/>
    <property type="match status" value="1"/>
</dbReference>
<dbReference type="OrthoDB" id="9804603at2"/>
<evidence type="ECO:0000256" key="3">
    <source>
        <dbReference type="ARBA" id="ARBA00023014"/>
    </source>
</evidence>
<keyword evidence="7" id="KW-1185">Reference proteome</keyword>
<dbReference type="PROSITE" id="PS51379">
    <property type="entry name" value="4FE4S_FER_2"/>
    <property type="match status" value="2"/>
</dbReference>
<dbReference type="Proteomes" id="UP000297288">
    <property type="component" value="Unassembled WGS sequence"/>
</dbReference>
<dbReference type="SUPFAM" id="SSF54862">
    <property type="entry name" value="4Fe-4S ferredoxins"/>
    <property type="match status" value="1"/>
</dbReference>